<accession>A0A100Y6K5</accession>
<name>A0A100Y6K5_9ACTN</name>
<feature type="region of interest" description="Disordered" evidence="1">
    <location>
        <begin position="50"/>
        <end position="71"/>
    </location>
</feature>
<dbReference type="AlphaFoldDB" id="A0A100Y6K5"/>
<evidence type="ECO:0000313" key="2">
    <source>
        <dbReference type="EMBL" id="KUH38595.1"/>
    </source>
</evidence>
<feature type="compositionally biased region" description="Low complexity" evidence="1">
    <location>
        <begin position="51"/>
        <end position="71"/>
    </location>
</feature>
<keyword evidence="3" id="KW-1185">Reference proteome</keyword>
<organism evidence="2 3">
    <name type="scientific">Streptomyces kanasensis</name>
    <dbReference type="NCBI Taxonomy" id="936756"/>
    <lineage>
        <taxon>Bacteria</taxon>
        <taxon>Bacillati</taxon>
        <taxon>Actinomycetota</taxon>
        <taxon>Actinomycetes</taxon>
        <taxon>Kitasatosporales</taxon>
        <taxon>Streptomycetaceae</taxon>
        <taxon>Streptomyces</taxon>
    </lineage>
</organism>
<dbReference type="Proteomes" id="UP000054011">
    <property type="component" value="Unassembled WGS sequence"/>
</dbReference>
<dbReference type="STRING" id="936756.ATE80_12000"/>
<reference evidence="2 3" key="1">
    <citation type="submission" date="2015-11" db="EMBL/GenBank/DDBJ databases">
        <title>Genome-wide analysis reveals the secondary metabolome in Streptomyces kanasensis ZX01.</title>
        <authorList>
            <person name="Zhang G."/>
            <person name="Han L."/>
            <person name="Feng J."/>
            <person name="Zhang X."/>
        </authorList>
    </citation>
    <scope>NUCLEOTIDE SEQUENCE [LARGE SCALE GENOMIC DNA]</scope>
    <source>
        <strain evidence="2 3">ZX01</strain>
    </source>
</reference>
<dbReference type="OrthoDB" id="4320825at2"/>
<dbReference type="RefSeq" id="WP_058942185.1">
    <property type="nucleotide sequence ID" value="NZ_LNSV01000024.1"/>
</dbReference>
<sequence length="71" mass="7648">MSKVPEGFHYVRGHIRRNPKPGSGKRMSGWMIAGLAAGVWLWGQVFGFGETTTNTTPPAQPQPAISTPAAR</sequence>
<protein>
    <submittedName>
        <fullName evidence="2">Uncharacterized protein</fullName>
    </submittedName>
</protein>
<gene>
    <name evidence="2" type="ORF">ATE80_12000</name>
</gene>
<dbReference type="EMBL" id="LNSV01000024">
    <property type="protein sequence ID" value="KUH38595.1"/>
    <property type="molecule type" value="Genomic_DNA"/>
</dbReference>
<evidence type="ECO:0000256" key="1">
    <source>
        <dbReference type="SAM" id="MobiDB-lite"/>
    </source>
</evidence>
<comment type="caution">
    <text evidence="2">The sequence shown here is derived from an EMBL/GenBank/DDBJ whole genome shotgun (WGS) entry which is preliminary data.</text>
</comment>
<proteinExistence type="predicted"/>
<evidence type="ECO:0000313" key="3">
    <source>
        <dbReference type="Proteomes" id="UP000054011"/>
    </source>
</evidence>